<organism evidence="1 2">
    <name type="scientific">Nocardia vinacea</name>
    <dbReference type="NCBI Taxonomy" id="96468"/>
    <lineage>
        <taxon>Bacteria</taxon>
        <taxon>Bacillati</taxon>
        <taxon>Actinomycetota</taxon>
        <taxon>Actinomycetes</taxon>
        <taxon>Mycobacteriales</taxon>
        <taxon>Nocardiaceae</taxon>
        <taxon>Nocardia</taxon>
    </lineage>
</organism>
<name>A0ABZ1YRP4_9NOCA</name>
<dbReference type="Proteomes" id="UP001432062">
    <property type="component" value="Chromosome"/>
</dbReference>
<dbReference type="RefSeq" id="WP_329408203.1">
    <property type="nucleotide sequence ID" value="NZ_CP109441.1"/>
</dbReference>
<protein>
    <submittedName>
        <fullName evidence="1">Uncharacterized protein</fullName>
    </submittedName>
</protein>
<gene>
    <name evidence="1" type="ORF">OG563_38420</name>
</gene>
<evidence type="ECO:0000313" key="1">
    <source>
        <dbReference type="EMBL" id="WUV44950.1"/>
    </source>
</evidence>
<evidence type="ECO:0000313" key="2">
    <source>
        <dbReference type="Proteomes" id="UP001432062"/>
    </source>
</evidence>
<keyword evidence="2" id="KW-1185">Reference proteome</keyword>
<dbReference type="EMBL" id="CP109441">
    <property type="protein sequence ID" value="WUV44950.1"/>
    <property type="molecule type" value="Genomic_DNA"/>
</dbReference>
<reference evidence="1" key="1">
    <citation type="submission" date="2022-10" db="EMBL/GenBank/DDBJ databases">
        <title>The complete genomes of actinobacterial strains from the NBC collection.</title>
        <authorList>
            <person name="Joergensen T.S."/>
            <person name="Alvarez Arevalo M."/>
            <person name="Sterndorff E.B."/>
            <person name="Faurdal D."/>
            <person name="Vuksanovic O."/>
            <person name="Mourched A.-S."/>
            <person name="Charusanti P."/>
            <person name="Shaw S."/>
            <person name="Blin K."/>
            <person name="Weber T."/>
        </authorList>
    </citation>
    <scope>NUCLEOTIDE SEQUENCE</scope>
    <source>
        <strain evidence="1">NBC_01482</strain>
    </source>
</reference>
<accession>A0ABZ1YRP4</accession>
<proteinExistence type="predicted"/>
<sequence length="56" mass="5532">MPALSVSRTRGSISPNVGAVVLTVTRSAGEIPIWVSSSRAAAPVSALAVGVFIGAP</sequence>